<organism evidence="3 4">
    <name type="scientific">Macaca mulatta</name>
    <name type="common">Rhesus macaque</name>
    <dbReference type="NCBI Taxonomy" id="9544"/>
    <lineage>
        <taxon>Eukaryota</taxon>
        <taxon>Metazoa</taxon>
        <taxon>Chordata</taxon>
        <taxon>Craniata</taxon>
        <taxon>Vertebrata</taxon>
        <taxon>Euteleostomi</taxon>
        <taxon>Mammalia</taxon>
        <taxon>Eutheria</taxon>
        <taxon>Euarchontoglires</taxon>
        <taxon>Primates</taxon>
        <taxon>Haplorrhini</taxon>
        <taxon>Catarrhini</taxon>
        <taxon>Cercopithecidae</taxon>
        <taxon>Cercopithecinae</taxon>
        <taxon>Macaca</taxon>
    </lineage>
</organism>
<accession>A0A1D5QZ04</accession>
<dbReference type="InterPro" id="IPR023795">
    <property type="entry name" value="Serpin_CS"/>
</dbReference>
<dbReference type="Pfam" id="PF00079">
    <property type="entry name" value="Serpin"/>
    <property type="match status" value="1"/>
</dbReference>
<evidence type="ECO:0000313" key="5">
    <source>
        <dbReference type="VGNC" id="VGNC:77364"/>
    </source>
</evidence>
<dbReference type="Bgee" id="ENSMMUG00000011217">
    <property type="expression patterns" value="Expressed in ileum and 18 other cell types or tissues"/>
</dbReference>
<name>A0A1D5QZ04_MACMU</name>
<sequence>MPFQANGGLVGGVSLGGQRVCIVVKASGAGSCVCRQACWLETCQERKGLAWGGAREGWRQGRLWSVTNAGCNPASPLPFPEPEGLPPPLCARLATGHEQRTAAMQLFLLLCLVLLSPQEASLHRHHPRETKKRVKDLHVGATVAPSSRRDFTFDLYRALASAAPSQNVFFSPVSISVSLAMLSLGAGSSTKRQILEGLGLDLQKSSEEQLHRGFQQLLQELNQPRDGFQLSLGNALFTDLVVDVQDTFMSAMKTLYLADSFPTNFGDSAGALKQINDYVAKQTKGKIVDLLKNLDSNAVMVMVNYIFFKAKWETSFNHKGTQEQDFYVTPETVVRVPMMSREDQYHYLLDRNLSCRVVGVPYQGNATALFILPSEGKMQQVENGLSEKTLRKWLKMFKKRQLELYLPKFSIEGSYQLDKILPKLGISNVFTSHADLSGISNHTNIQVSEMVHKAVVEVDESGTRAAAATGTIFMFRSARLSSQKIVFNRPFLMFIVDNDILFLGKVNRP</sequence>
<dbReference type="InterPro" id="IPR042178">
    <property type="entry name" value="Serpin_sf_1"/>
</dbReference>
<dbReference type="PANTHER" id="PTHR11461">
    <property type="entry name" value="SERINE PROTEASE INHIBITOR, SERPIN"/>
    <property type="match status" value="1"/>
</dbReference>
<reference evidence="3" key="2">
    <citation type="submission" date="2019-01" db="EMBL/GenBank/DDBJ databases">
        <authorList>
            <person name="Graves T."/>
            <person name="Eichler E.E."/>
            <person name="Wilson R.K."/>
        </authorList>
    </citation>
    <scope>NUCLEOTIDE SEQUENCE [LARGE SCALE GENOMIC DNA]</scope>
    <source>
        <strain evidence="3">17573</strain>
    </source>
</reference>
<evidence type="ECO:0000313" key="4">
    <source>
        <dbReference type="Proteomes" id="UP000006718"/>
    </source>
</evidence>
<evidence type="ECO:0000256" key="1">
    <source>
        <dbReference type="RuleBase" id="RU000411"/>
    </source>
</evidence>
<dbReference type="Gene3D" id="2.30.39.10">
    <property type="entry name" value="Alpha-1-antitrypsin, domain 1"/>
    <property type="match status" value="1"/>
</dbReference>
<dbReference type="GO" id="GO:0005615">
    <property type="term" value="C:extracellular space"/>
    <property type="evidence" value="ECO:0007669"/>
    <property type="project" value="InterPro"/>
</dbReference>
<dbReference type="Ensembl" id="ENSMMUT00000067646.2">
    <property type="protein sequence ID" value="ENSMMUP00000053286.2"/>
    <property type="gene ID" value="ENSMMUG00000011217.4"/>
</dbReference>
<reference evidence="4" key="1">
    <citation type="journal article" date="2007" name="Science">
        <title>Evolutionary and biomedical insights from the rhesus macaque genome.</title>
        <authorList>
            <person name="Gibbs R.A."/>
            <person name="Rogers J."/>
            <person name="Katze M.G."/>
            <person name="Bumgarner R."/>
            <person name="Weinstock G.M."/>
            <person name="Mardis E.R."/>
            <person name="Remington K.A."/>
            <person name="Strausberg R.L."/>
            <person name="Venter J.C."/>
            <person name="Wilson R.K."/>
            <person name="Batzer M.A."/>
            <person name="Bustamante C.D."/>
            <person name="Eichler E.E."/>
            <person name="Hahn M.W."/>
            <person name="Hardison R.C."/>
            <person name="Makova K.D."/>
            <person name="Miller W."/>
            <person name="Milosavljevic A."/>
            <person name="Palermo R.E."/>
            <person name="Siepel A."/>
            <person name="Sikela J.M."/>
            <person name="Attaway T."/>
            <person name="Bell S."/>
            <person name="Bernard K.E."/>
            <person name="Buhay C.J."/>
            <person name="Chandrabose M.N."/>
            <person name="Dao M."/>
            <person name="Davis C."/>
            <person name="Delehaunty K.D."/>
            <person name="Ding Y."/>
            <person name="Dinh H.H."/>
            <person name="Dugan-Rocha S."/>
            <person name="Fulton L.A."/>
            <person name="Gabisi R.A."/>
            <person name="Garner T.T."/>
            <person name="Godfrey J."/>
            <person name="Hawes A.C."/>
            <person name="Hernandez J."/>
            <person name="Hines S."/>
            <person name="Holder M."/>
            <person name="Hume J."/>
            <person name="Jhangiani S.N."/>
            <person name="Joshi V."/>
            <person name="Khan Z.M."/>
            <person name="Kirkness E.F."/>
            <person name="Cree A."/>
            <person name="Fowler R.G."/>
            <person name="Lee S."/>
            <person name="Lewis L.R."/>
            <person name="Li Z."/>
            <person name="Liu Y.-S."/>
            <person name="Moore S.M."/>
            <person name="Muzny D."/>
            <person name="Nazareth L.V."/>
            <person name="Ngo D.N."/>
            <person name="Okwuonu G.O."/>
            <person name="Pai G."/>
            <person name="Parker D."/>
            <person name="Paul H.A."/>
            <person name="Pfannkoch C."/>
            <person name="Pohl C.S."/>
            <person name="Rogers Y.-H.C."/>
            <person name="Ruiz S.J."/>
            <person name="Sabo A."/>
            <person name="Santibanez J."/>
            <person name="Schneider B.W."/>
            <person name="Smith S.M."/>
            <person name="Sodergren E."/>
            <person name="Svatek A.F."/>
            <person name="Utterback T.R."/>
            <person name="Vattathil S."/>
            <person name="Warren W."/>
            <person name="White C.S."/>
            <person name="Chinwalla A.T."/>
            <person name="Feng Y."/>
            <person name="Halpern A.L."/>
            <person name="Hillier L.W."/>
            <person name="Huang X."/>
            <person name="Minx P."/>
            <person name="Nelson J.O."/>
            <person name="Pepin K.H."/>
            <person name="Qin X."/>
            <person name="Sutton G.G."/>
            <person name="Venter E."/>
            <person name="Walenz B.P."/>
            <person name="Wallis J.W."/>
            <person name="Worley K.C."/>
            <person name="Yang S.-P."/>
            <person name="Jones S.M."/>
            <person name="Marra M.A."/>
            <person name="Rocchi M."/>
            <person name="Schein J.E."/>
            <person name="Baertsch R."/>
            <person name="Clarke L."/>
            <person name="Csuros M."/>
            <person name="Glasscock J."/>
            <person name="Harris R.A."/>
            <person name="Havlak P."/>
            <person name="Jackson A.R."/>
            <person name="Jiang H."/>
            <person name="Liu Y."/>
            <person name="Messina D.N."/>
            <person name="Shen Y."/>
            <person name="Song H.X.-Z."/>
            <person name="Wylie T."/>
            <person name="Zhang L."/>
            <person name="Birney E."/>
            <person name="Han K."/>
            <person name="Konkel M.K."/>
            <person name="Lee J."/>
            <person name="Smit A.F.A."/>
            <person name="Ullmer B."/>
            <person name="Wang H."/>
            <person name="Xing J."/>
            <person name="Burhans R."/>
            <person name="Cheng Z."/>
            <person name="Karro J.E."/>
            <person name="Ma J."/>
            <person name="Raney B."/>
            <person name="She X."/>
            <person name="Cox M.J."/>
            <person name="Demuth J.P."/>
            <person name="Dumas L.J."/>
            <person name="Han S.-G."/>
            <person name="Hopkins J."/>
            <person name="Karimpour-Fard A."/>
            <person name="Kim Y.H."/>
            <person name="Pollack J.R."/>
            <person name="Vinar T."/>
            <person name="Addo-Quaye C."/>
            <person name="Degenhardt J."/>
            <person name="Denby A."/>
            <person name="Hubisz M.J."/>
            <person name="Indap A."/>
            <person name="Kosiol C."/>
            <person name="Lahn B.T."/>
            <person name="Lawson H.A."/>
            <person name="Marklein A."/>
            <person name="Nielsen R."/>
            <person name="Vallender E.J."/>
            <person name="Clark A.G."/>
            <person name="Ferguson B."/>
            <person name="Hernandez R.D."/>
            <person name="Hirani K."/>
            <person name="Kehrer-Sawatzki H."/>
            <person name="Kolb J."/>
            <person name="Patil S."/>
            <person name="Pu L.-L."/>
            <person name="Ren Y."/>
            <person name="Smith D.G."/>
            <person name="Wheeler D.A."/>
            <person name="Schenck I."/>
            <person name="Ball E.V."/>
            <person name="Chen R."/>
            <person name="Cooper D.N."/>
            <person name="Giardine B."/>
            <person name="Hsu F."/>
            <person name="Kent W.J."/>
            <person name="Lesk A."/>
            <person name="Nelson D.L."/>
            <person name="O'brien W.E."/>
            <person name="Pruefer K."/>
            <person name="Stenson P.D."/>
            <person name="Wallace J.C."/>
            <person name="Ke H."/>
            <person name="Liu X.-M."/>
            <person name="Wang P."/>
            <person name="Xiang A.P."/>
            <person name="Yang F."/>
            <person name="Barber G.P."/>
            <person name="Haussler D."/>
            <person name="Karolchik D."/>
            <person name="Kern A.D."/>
            <person name="Kuhn R.M."/>
            <person name="Smith K.E."/>
            <person name="Zwieg A.S."/>
        </authorList>
    </citation>
    <scope>NUCLEOTIDE SEQUENCE [LARGE SCALE GENOMIC DNA]</scope>
    <source>
        <strain evidence="4">17573</strain>
    </source>
</reference>
<dbReference type="SMR" id="A0A1D5QZ04"/>
<dbReference type="InterPro" id="IPR023796">
    <property type="entry name" value="Serpin_dom"/>
</dbReference>
<dbReference type="CDD" id="cd19553">
    <property type="entry name" value="serpinA5_PCI"/>
    <property type="match status" value="1"/>
</dbReference>
<dbReference type="GO" id="GO:0004867">
    <property type="term" value="F:serine-type endopeptidase inhibitor activity"/>
    <property type="evidence" value="ECO:0007669"/>
    <property type="project" value="InterPro"/>
</dbReference>
<dbReference type="GeneTree" id="ENSGT00940000162217"/>
<dbReference type="ExpressionAtlas" id="A0A1D5QZ04">
    <property type="expression patterns" value="baseline"/>
</dbReference>
<evidence type="ECO:0000259" key="2">
    <source>
        <dbReference type="SMART" id="SM00093"/>
    </source>
</evidence>
<feature type="domain" description="Serpin" evidence="2">
    <location>
        <begin position="153"/>
        <end position="509"/>
    </location>
</feature>
<reference evidence="3" key="3">
    <citation type="submission" date="2025-08" db="UniProtKB">
        <authorList>
            <consortium name="Ensembl"/>
        </authorList>
    </citation>
    <scope>IDENTIFICATION</scope>
    <source>
        <strain evidence="3">17573</strain>
    </source>
</reference>
<dbReference type="PANTHER" id="PTHR11461:SF274">
    <property type="entry name" value="PLASMA SERINE PROTEASE INHIBITOR"/>
    <property type="match status" value="1"/>
</dbReference>
<dbReference type="PaxDb" id="9544-ENSMMUP00000014700"/>
<reference evidence="3" key="4">
    <citation type="submission" date="2025-09" db="UniProtKB">
        <authorList>
            <consortium name="Ensembl"/>
        </authorList>
    </citation>
    <scope>IDENTIFICATION</scope>
    <source>
        <strain evidence="3">17573</strain>
    </source>
</reference>
<gene>
    <name evidence="3 5" type="primary">SERPINA5</name>
</gene>
<dbReference type="FunFam" id="2.30.39.10:FF:000065">
    <property type="entry name" value="Serpin family A member 5"/>
    <property type="match status" value="1"/>
</dbReference>
<dbReference type="VEuPathDB" id="HostDB:ENSMMUG00000011217"/>
<dbReference type="AlphaFoldDB" id="A0A1D5QZ04"/>
<dbReference type="InterPro" id="IPR042185">
    <property type="entry name" value="Serpin_sf_2"/>
</dbReference>
<evidence type="ECO:0000313" key="3">
    <source>
        <dbReference type="Ensembl" id="ENSMMUP00000053286.2"/>
    </source>
</evidence>
<dbReference type="Proteomes" id="UP000006718">
    <property type="component" value="Chromosome 7"/>
</dbReference>
<protein>
    <submittedName>
        <fullName evidence="3">Serpin family A member 5</fullName>
    </submittedName>
</protein>
<comment type="similarity">
    <text evidence="1">Belongs to the serpin family.</text>
</comment>
<dbReference type="VGNC" id="VGNC:77364">
    <property type="gene designation" value="SERPINA5"/>
</dbReference>
<dbReference type="InterPro" id="IPR000215">
    <property type="entry name" value="Serpin_fam"/>
</dbReference>
<dbReference type="Gene3D" id="3.30.497.10">
    <property type="entry name" value="Antithrombin, subunit I, domain 2"/>
    <property type="match status" value="1"/>
</dbReference>
<dbReference type="SUPFAM" id="SSF56574">
    <property type="entry name" value="Serpins"/>
    <property type="match status" value="1"/>
</dbReference>
<keyword evidence="4" id="KW-1185">Reference proteome</keyword>
<proteinExistence type="inferred from homology"/>
<dbReference type="InterPro" id="IPR036186">
    <property type="entry name" value="Serpin_sf"/>
</dbReference>
<dbReference type="SMART" id="SM00093">
    <property type="entry name" value="SERPIN"/>
    <property type="match status" value="1"/>
</dbReference>
<dbReference type="FunFam" id="3.30.497.10:FF:000001">
    <property type="entry name" value="Serine protease inhibitor"/>
    <property type="match status" value="1"/>
</dbReference>
<dbReference type="PROSITE" id="PS00284">
    <property type="entry name" value="SERPIN"/>
    <property type="match status" value="1"/>
</dbReference>